<evidence type="ECO:0000256" key="3">
    <source>
        <dbReference type="ARBA" id="ARBA00007630"/>
    </source>
</evidence>
<evidence type="ECO:0000256" key="13">
    <source>
        <dbReference type="ARBA" id="ARBA00033392"/>
    </source>
</evidence>
<accession>B0VFI3</accession>
<dbReference type="PIRSF" id="PIRSF000386">
    <property type="entry name" value="tRNA_mtase"/>
    <property type="match status" value="1"/>
</dbReference>
<dbReference type="InterPro" id="IPR002649">
    <property type="entry name" value="tRNA_m1G_MeTrfase_TrmD"/>
</dbReference>
<dbReference type="GO" id="GO:0002939">
    <property type="term" value="P:tRNA N1-guanine methylation"/>
    <property type="evidence" value="ECO:0007669"/>
    <property type="project" value="TreeGrafter"/>
</dbReference>
<dbReference type="InterPro" id="IPR029028">
    <property type="entry name" value="Alpha/beta_knot_MTases"/>
</dbReference>
<evidence type="ECO:0000256" key="11">
    <source>
        <dbReference type="ARBA" id="ARBA00022694"/>
    </source>
</evidence>
<evidence type="ECO:0000256" key="9">
    <source>
        <dbReference type="ARBA" id="ARBA00022679"/>
    </source>
</evidence>
<dbReference type="NCBIfam" id="TIGR00088">
    <property type="entry name" value="trmD"/>
    <property type="match status" value="1"/>
</dbReference>
<feature type="binding site" evidence="15 16">
    <location>
        <position position="111"/>
    </location>
    <ligand>
        <name>S-adenosyl-L-methionine</name>
        <dbReference type="ChEBI" id="CHEBI:59789"/>
    </ligand>
</feature>
<evidence type="ECO:0000256" key="7">
    <source>
        <dbReference type="ARBA" id="ARBA00022490"/>
    </source>
</evidence>
<keyword evidence="8 15" id="KW-0489">Methyltransferase</keyword>
<dbReference type="HOGENOM" id="CLU_047363_0_1_0"/>
<dbReference type="EC" id="2.1.1.228" evidence="5 15"/>
<dbReference type="AlphaFoldDB" id="B0VFI3"/>
<dbReference type="GO" id="GO:0005829">
    <property type="term" value="C:cytosol"/>
    <property type="evidence" value="ECO:0007669"/>
    <property type="project" value="TreeGrafter"/>
</dbReference>
<dbReference type="KEGG" id="caci:CLOAM1464"/>
<dbReference type="GO" id="GO:0052906">
    <property type="term" value="F:tRNA (guanine(37)-N1)-methyltransferase activity"/>
    <property type="evidence" value="ECO:0007669"/>
    <property type="project" value="UniProtKB-UniRule"/>
</dbReference>
<evidence type="ECO:0000256" key="10">
    <source>
        <dbReference type="ARBA" id="ARBA00022691"/>
    </source>
</evidence>
<keyword evidence="7 15" id="KW-0963">Cytoplasm</keyword>
<dbReference type="InterPro" id="IPR029026">
    <property type="entry name" value="tRNA_m1G_MTases_N"/>
</dbReference>
<dbReference type="CDD" id="cd18080">
    <property type="entry name" value="TrmD-like"/>
    <property type="match status" value="1"/>
</dbReference>
<dbReference type="STRING" id="459349.CLOAM1464"/>
<dbReference type="RefSeq" id="WP_015425173.1">
    <property type="nucleotide sequence ID" value="NC_020449.1"/>
</dbReference>
<keyword evidence="9 15" id="KW-0808">Transferase</keyword>
<keyword evidence="11 15" id="KW-0819">tRNA processing</keyword>
<dbReference type="Pfam" id="PF01746">
    <property type="entry name" value="tRNA_m1G_MT"/>
    <property type="match status" value="1"/>
</dbReference>
<evidence type="ECO:0000256" key="8">
    <source>
        <dbReference type="ARBA" id="ARBA00022603"/>
    </source>
</evidence>
<dbReference type="Gene3D" id="1.10.1270.20">
    <property type="entry name" value="tRNA(m1g37)methyltransferase, domain 2"/>
    <property type="match status" value="1"/>
</dbReference>
<feature type="binding site" evidence="15 16">
    <location>
        <begin position="131"/>
        <end position="136"/>
    </location>
    <ligand>
        <name>S-adenosyl-L-methionine</name>
        <dbReference type="ChEBI" id="CHEBI:59789"/>
    </ligand>
</feature>
<keyword evidence="10 15" id="KW-0949">S-adenosyl-L-methionine</keyword>
<dbReference type="EMBL" id="CU466930">
    <property type="protein sequence ID" value="CAO81315.1"/>
    <property type="molecule type" value="Genomic_DNA"/>
</dbReference>
<dbReference type="Gene3D" id="3.40.1280.10">
    <property type="match status" value="1"/>
</dbReference>
<comment type="function">
    <text evidence="1 15 17">Specifically methylates guanosine-37 in various tRNAs.</text>
</comment>
<evidence type="ECO:0000256" key="5">
    <source>
        <dbReference type="ARBA" id="ARBA00012807"/>
    </source>
</evidence>
<dbReference type="NCBIfam" id="NF000648">
    <property type="entry name" value="PRK00026.1"/>
    <property type="match status" value="1"/>
</dbReference>
<dbReference type="PANTHER" id="PTHR46417:SF1">
    <property type="entry name" value="TRNA (GUANINE-N(1)-)-METHYLTRANSFERASE"/>
    <property type="match status" value="1"/>
</dbReference>
<comment type="similarity">
    <text evidence="3 15 17">Belongs to the RNA methyltransferase TrmD family.</text>
</comment>
<dbReference type="eggNOG" id="COG0336">
    <property type="taxonomic scope" value="Bacteria"/>
</dbReference>
<protein>
    <recommendedName>
        <fullName evidence="6 15">tRNA (guanine-N(1)-)-methyltransferase</fullName>
        <ecNumber evidence="5 15">2.1.1.228</ecNumber>
    </recommendedName>
    <alternativeName>
        <fullName evidence="12 15">M1G-methyltransferase</fullName>
    </alternativeName>
    <alternativeName>
        <fullName evidence="13 15">tRNA [GM37] methyltransferase</fullName>
    </alternativeName>
</protein>
<dbReference type="PANTHER" id="PTHR46417">
    <property type="entry name" value="TRNA (GUANINE-N(1)-)-METHYLTRANSFERASE"/>
    <property type="match status" value="1"/>
</dbReference>
<reference evidence="19 20" key="1">
    <citation type="journal article" date="2008" name="J. Bacteriol.">
        <title>'Candidatus Cloacamonas acidaminovorans': genome sequence reconstruction provides a first glimpse of a new bacterial division.</title>
        <authorList>
            <person name="Pelletier E."/>
            <person name="Kreimeyer A."/>
            <person name="Bocs S."/>
            <person name="Rouy Z."/>
            <person name="Gyapay G."/>
            <person name="Chouari R."/>
            <person name="Riviere D."/>
            <person name="Ganesan A."/>
            <person name="Daegelen P."/>
            <person name="Sghir A."/>
            <person name="Cohen G.N."/>
            <person name="Medigue C."/>
            <person name="Weissenbach J."/>
            <person name="Le Paslier D."/>
        </authorList>
    </citation>
    <scope>NUCLEOTIDE SEQUENCE [LARGE SCALE GENOMIC DNA]</scope>
    <source>
        <strain evidence="20">Evry</strain>
    </source>
</reference>
<evidence type="ECO:0000256" key="12">
    <source>
        <dbReference type="ARBA" id="ARBA00029736"/>
    </source>
</evidence>
<dbReference type="InterPro" id="IPR023148">
    <property type="entry name" value="tRNA_m1G_MeTrfase_C_sf"/>
</dbReference>
<dbReference type="OrthoDB" id="9807416at2"/>
<evidence type="ECO:0000313" key="19">
    <source>
        <dbReference type="EMBL" id="CAO81315.1"/>
    </source>
</evidence>
<evidence type="ECO:0000256" key="16">
    <source>
        <dbReference type="PIRSR" id="PIRSR000386-1"/>
    </source>
</evidence>
<dbReference type="InterPro" id="IPR016009">
    <property type="entry name" value="tRNA_MeTrfase_TRMD/TRM10"/>
</dbReference>
<evidence type="ECO:0000256" key="2">
    <source>
        <dbReference type="ARBA" id="ARBA00004496"/>
    </source>
</evidence>
<gene>
    <name evidence="15 19" type="primary">trmD</name>
    <name evidence="19" type="ordered locus">CLOAM1464</name>
</gene>
<evidence type="ECO:0000256" key="4">
    <source>
        <dbReference type="ARBA" id="ARBA00011738"/>
    </source>
</evidence>
<comment type="subunit">
    <text evidence="4 15 17">Homodimer.</text>
</comment>
<comment type="subcellular location">
    <subcellularLocation>
        <location evidence="2 15 17">Cytoplasm</location>
    </subcellularLocation>
</comment>
<evidence type="ECO:0000256" key="17">
    <source>
        <dbReference type="RuleBase" id="RU003464"/>
    </source>
</evidence>
<evidence type="ECO:0000256" key="14">
    <source>
        <dbReference type="ARBA" id="ARBA00047783"/>
    </source>
</evidence>
<evidence type="ECO:0000259" key="18">
    <source>
        <dbReference type="Pfam" id="PF01746"/>
    </source>
</evidence>
<keyword evidence="20" id="KW-1185">Reference proteome</keyword>
<evidence type="ECO:0000256" key="15">
    <source>
        <dbReference type="HAMAP-Rule" id="MF_00605"/>
    </source>
</evidence>
<feature type="domain" description="tRNA methyltransferase TRMD/TRM10-type" evidence="18">
    <location>
        <begin position="1"/>
        <end position="222"/>
    </location>
</feature>
<dbReference type="FunFam" id="3.40.1280.10:FF:000001">
    <property type="entry name" value="tRNA (guanine-N(1)-)-methyltransferase"/>
    <property type="match status" value="1"/>
</dbReference>
<evidence type="ECO:0000256" key="1">
    <source>
        <dbReference type="ARBA" id="ARBA00002634"/>
    </source>
</evidence>
<evidence type="ECO:0000256" key="6">
    <source>
        <dbReference type="ARBA" id="ARBA00014679"/>
    </source>
</evidence>
<organism evidence="19 20">
    <name type="scientific">Cloacimonas acidaminovorans (strain Evry)</name>
    <dbReference type="NCBI Taxonomy" id="459349"/>
    <lineage>
        <taxon>Bacteria</taxon>
        <taxon>Pseudomonadati</taxon>
        <taxon>Candidatus Cloacimonadota</taxon>
        <taxon>Candidatus Cloacimonadia</taxon>
        <taxon>Candidatus Cloacimonadales</taxon>
        <taxon>Candidatus Cloacimonadaceae</taxon>
        <taxon>Candidatus Cloacimonas</taxon>
    </lineage>
</organism>
<comment type="catalytic activity">
    <reaction evidence="14 15 17">
        <text>guanosine(37) in tRNA + S-adenosyl-L-methionine = N(1)-methylguanosine(37) in tRNA + S-adenosyl-L-homocysteine + H(+)</text>
        <dbReference type="Rhea" id="RHEA:36899"/>
        <dbReference type="Rhea" id="RHEA-COMP:10145"/>
        <dbReference type="Rhea" id="RHEA-COMP:10147"/>
        <dbReference type="ChEBI" id="CHEBI:15378"/>
        <dbReference type="ChEBI" id="CHEBI:57856"/>
        <dbReference type="ChEBI" id="CHEBI:59789"/>
        <dbReference type="ChEBI" id="CHEBI:73542"/>
        <dbReference type="ChEBI" id="CHEBI:74269"/>
        <dbReference type="EC" id="2.1.1.228"/>
    </reaction>
</comment>
<dbReference type="SUPFAM" id="SSF75217">
    <property type="entry name" value="alpha/beta knot"/>
    <property type="match status" value="1"/>
</dbReference>
<dbReference type="HAMAP" id="MF_00605">
    <property type="entry name" value="TrmD"/>
    <property type="match status" value="1"/>
</dbReference>
<dbReference type="Proteomes" id="UP000002019">
    <property type="component" value="Chromosome"/>
</dbReference>
<sequence>MIFEVLSLFPDAFSGFLNSSIIARAREKKLLAVNLTDYRQFSLNKHHKVDDYPYGGFAGMVIQAQPIYSALIELLEKGNAPVVYFTPQGRPLTQKILESYSSYKRIILLCGHYKEIDQRVRDLCVSDEISLGDYVLTGGEIPALAFIDGVSRLLPGVLSDRESANSDSFSNEGLGFPCYTRPEIFMGLGIPEVLLSGNHKEIKKWALEQGKRLTVTRRPDLKK</sequence>
<evidence type="ECO:0000313" key="20">
    <source>
        <dbReference type="Proteomes" id="UP000002019"/>
    </source>
</evidence>
<name>B0VFI3_CLOAI</name>
<proteinExistence type="inferred from homology"/>